<reference evidence="2 3" key="1">
    <citation type="submission" date="2019-03" db="EMBL/GenBank/DDBJ databases">
        <title>Genomic Encyclopedia of Type Strains, Phase III (KMG-III): the genomes of soil and plant-associated and newly described type strains.</title>
        <authorList>
            <person name="Whitman W."/>
        </authorList>
    </citation>
    <scope>NUCLEOTIDE SEQUENCE [LARGE SCALE GENOMIC DNA]</scope>
    <source>
        <strain evidence="2 3">VKM Ac-2527</strain>
    </source>
</reference>
<sequence length="641" mass="69478">MTAGRVVLDAQALWQRLVEGEYLRPKTYDADLLDQLPLAMGLPSGQAIEVALAGVPAQDLVRCLLEIAEPFAEMLADLLRLYAEVGARTADRENLRLKFDFGNGHPLDLLLSAFREQVEHIQRVVVARQARIWTAETLWDLRAMVDRQPGSPPVDHEQFRVWKTEYDDRRWPTSVPRPDDTGIAAADEVVRRCVGVVELFLHDARRLADDRNIPAARWVAASEDALPPAPGVVLSLRDVAWADSDHWPAAMLEGLFRFADVVREHAATDRDAAERFAAEVAGVVGDHISAQPQTSLNVEEDVNRLVDLLSLPVWGKRHEMYSAWVLTEIVAAIGVNRITVHVVGGVLEFNFAGSHLATISTAEGPVELWAELRSAYAKPVGHGRSNAIQPDYRISRPPVTAPASALLAVECKQYWQSVRKNVADALADYAGGLPKAHVVVASHGKVSDAVMDKLTPDQRDRSIAVSGLRPNAGAPNTIFRRTIAAKLPARPPEPAEGGGIAPSTPLTITLTWPKVGVDLDLHAWMHWPDGSSQEVNYNTRGEPSASPAWLDRDDRDGRAPECITVSSPVTAADVWVHAFGGVEGVALSGATVSLRGPRIDVTVPCPSAGPGEATHEWWHVATVRGGAAVEIVGQLDGAGPS</sequence>
<feature type="region of interest" description="Disordered" evidence="1">
    <location>
        <begin position="535"/>
        <end position="554"/>
    </location>
</feature>
<evidence type="ECO:0000313" key="3">
    <source>
        <dbReference type="Proteomes" id="UP000295388"/>
    </source>
</evidence>
<evidence type="ECO:0000313" key="2">
    <source>
        <dbReference type="EMBL" id="TDO51541.1"/>
    </source>
</evidence>
<accession>A0A4R6KKM9</accession>
<dbReference type="AlphaFoldDB" id="A0A4R6KKM9"/>
<dbReference type="OrthoDB" id="8362946at2"/>
<comment type="caution">
    <text evidence="2">The sequence shown here is derived from an EMBL/GenBank/DDBJ whole genome shotgun (WGS) entry which is preliminary data.</text>
</comment>
<dbReference type="RefSeq" id="WP_133799470.1">
    <property type="nucleotide sequence ID" value="NZ_SNWQ01000003.1"/>
</dbReference>
<name>A0A4R6KKM9_9ACTN</name>
<dbReference type="EMBL" id="SNWQ01000003">
    <property type="protein sequence ID" value="TDO51541.1"/>
    <property type="molecule type" value="Genomic_DNA"/>
</dbReference>
<proteinExistence type="predicted"/>
<keyword evidence="3" id="KW-1185">Reference proteome</keyword>
<protein>
    <submittedName>
        <fullName evidence="2">Uncharacterized protein</fullName>
    </submittedName>
</protein>
<dbReference type="Proteomes" id="UP000295388">
    <property type="component" value="Unassembled WGS sequence"/>
</dbReference>
<organism evidence="2 3">
    <name type="scientific">Kribbella caucasensis</name>
    <dbReference type="NCBI Taxonomy" id="2512215"/>
    <lineage>
        <taxon>Bacteria</taxon>
        <taxon>Bacillati</taxon>
        <taxon>Actinomycetota</taxon>
        <taxon>Actinomycetes</taxon>
        <taxon>Propionibacteriales</taxon>
        <taxon>Kribbellaceae</taxon>
        <taxon>Kribbella</taxon>
    </lineage>
</organism>
<gene>
    <name evidence="2" type="ORF">EV643_103280</name>
</gene>
<evidence type="ECO:0000256" key="1">
    <source>
        <dbReference type="SAM" id="MobiDB-lite"/>
    </source>
</evidence>